<organism evidence="1 2">
    <name type="scientific">Yoonia sediminilitoris</name>
    <dbReference type="NCBI Taxonomy" id="1286148"/>
    <lineage>
        <taxon>Bacteria</taxon>
        <taxon>Pseudomonadati</taxon>
        <taxon>Pseudomonadota</taxon>
        <taxon>Alphaproteobacteria</taxon>
        <taxon>Rhodobacterales</taxon>
        <taxon>Paracoccaceae</taxon>
        <taxon>Yoonia</taxon>
    </lineage>
</organism>
<keyword evidence="2" id="KW-1185">Reference proteome</keyword>
<comment type="caution">
    <text evidence="1">The sequence shown here is derived from an EMBL/GenBank/DDBJ whole genome shotgun (WGS) entry which is preliminary data.</text>
</comment>
<accession>A0A2T6K558</accession>
<dbReference type="EMBL" id="QBUD01000025">
    <property type="protein sequence ID" value="PUB09785.1"/>
    <property type="molecule type" value="Genomic_DNA"/>
</dbReference>
<dbReference type="AlphaFoldDB" id="A0A2T6K558"/>
<gene>
    <name evidence="1" type="ORF">C8N45_1256</name>
</gene>
<sequence>MCPVQFNKGAWRAYPGAGSSRGHVIEGRQRVVNCVPCHLAVGKGDHLRLNPIGVVEYGGAGRHRSRIAGVRRIDRGTTGAAKPLRHRVPAIGSMGVERYLALNSERASGMAIWVQCPVPLDLRQSSQQQCRTTCGSALLFKVTAPQRQLPENPWAVLLVVISVSVCLRLGL</sequence>
<proteinExistence type="predicted"/>
<evidence type="ECO:0000313" key="1">
    <source>
        <dbReference type="EMBL" id="PUB09785.1"/>
    </source>
</evidence>
<evidence type="ECO:0000313" key="2">
    <source>
        <dbReference type="Proteomes" id="UP000244523"/>
    </source>
</evidence>
<reference evidence="1 2" key="1">
    <citation type="submission" date="2018-04" db="EMBL/GenBank/DDBJ databases">
        <title>Genomic Encyclopedia of Archaeal and Bacterial Type Strains, Phase II (KMG-II): from individual species to whole genera.</title>
        <authorList>
            <person name="Goeker M."/>
        </authorList>
    </citation>
    <scope>NUCLEOTIDE SEQUENCE [LARGE SCALE GENOMIC DNA]</scope>
    <source>
        <strain evidence="1 2">DSM 29955</strain>
    </source>
</reference>
<name>A0A2T6K558_9RHOB</name>
<dbReference type="Proteomes" id="UP000244523">
    <property type="component" value="Unassembled WGS sequence"/>
</dbReference>
<protein>
    <submittedName>
        <fullName evidence="1">Uncharacterized protein</fullName>
    </submittedName>
</protein>